<keyword evidence="12" id="KW-0539">Nucleus</keyword>
<dbReference type="PANTHER" id="PTHR12849">
    <property type="entry name" value="RNA LARIAT DEBRANCHING ENZYME"/>
    <property type="match status" value="1"/>
</dbReference>
<keyword evidence="10" id="KW-0408">Iron</keyword>
<dbReference type="PANTHER" id="PTHR12849:SF0">
    <property type="entry name" value="LARIAT DEBRANCHING ENZYME"/>
    <property type="match status" value="1"/>
</dbReference>
<evidence type="ECO:0000256" key="10">
    <source>
        <dbReference type="ARBA" id="ARBA00023004"/>
    </source>
</evidence>
<evidence type="ECO:0000256" key="9">
    <source>
        <dbReference type="ARBA" id="ARBA00022833"/>
    </source>
</evidence>
<dbReference type="AlphaFoldDB" id="A0A6A6FUF6"/>
<dbReference type="GO" id="GO:0008419">
    <property type="term" value="F:RNA lariat debranching enzyme activity"/>
    <property type="evidence" value="ECO:0007669"/>
    <property type="project" value="TreeGrafter"/>
</dbReference>
<dbReference type="Proteomes" id="UP000799539">
    <property type="component" value="Unassembled WGS sequence"/>
</dbReference>
<dbReference type="InterPro" id="IPR004843">
    <property type="entry name" value="Calcineurin-like_PHP"/>
</dbReference>
<dbReference type="SUPFAM" id="SSF56300">
    <property type="entry name" value="Metallo-dependent phosphatases"/>
    <property type="match status" value="1"/>
</dbReference>
<keyword evidence="8" id="KW-0378">Hydrolase</keyword>
<comment type="similarity">
    <text evidence="5">Belongs to the lariat debranching enzyme family.</text>
</comment>
<proteinExistence type="inferred from homology"/>
<evidence type="ECO:0000256" key="6">
    <source>
        <dbReference type="ARBA" id="ARBA00022664"/>
    </source>
</evidence>
<keyword evidence="6" id="KW-0507">mRNA processing</keyword>
<evidence type="ECO:0000256" key="4">
    <source>
        <dbReference type="ARBA" id="ARBA00004123"/>
    </source>
</evidence>
<keyword evidence="11" id="KW-0464">Manganese</keyword>
<dbReference type="CDD" id="cd00844">
    <property type="entry name" value="MPP_Dbr1_N"/>
    <property type="match status" value="1"/>
</dbReference>
<comment type="cofactor">
    <cofactor evidence="2">
        <name>Zn(2+)</name>
        <dbReference type="ChEBI" id="CHEBI:29105"/>
    </cofactor>
</comment>
<feature type="compositionally biased region" description="Basic residues" evidence="13">
    <location>
        <begin position="438"/>
        <end position="452"/>
    </location>
</feature>
<dbReference type="GO" id="GO:0046872">
    <property type="term" value="F:metal ion binding"/>
    <property type="evidence" value="ECO:0007669"/>
    <property type="project" value="UniProtKB-KW"/>
</dbReference>
<sequence length="452" mass="51388">MAVQLEESHGLRLAVEGCGHGTLHAIYASIEEACKQKGWPGVDLLIIGGDFQSVRNAYDLNCVSMPPKFRSMCDFHEYYSGQRTAPYLTIFVGGNHEASNYLFELYYGGWVAPNIYYMGAANVLRLGPIRIAGLSGIWKGFDYRKPHFERLPYNESDMRSIYHVRELDVRKLLQIRTQVDIGVSHDWPQGIEWKGNWKTLFSKKSDFEEDARSGRLGSVAAKEVLERLRPKYWFSAHLHIKYAALQPEPMEHPVEITNTETCFLALDKCLPKRDFLQLLNASAEPVHDHERPLKLQYDREWLAITRAFAQSEPTLMGDPDARVPFAKTQAEYKGLIEIERKWIDEHLSDEQLIVPENFVLTAPVYDGSDFRSPQYQQAKEFPNPQTAAFCQILQISNPLDISEEEIQGRLQAGPRPGTEFHGGRGRGRGGFRGDRGGRGRGRGGGRGRYRGR</sequence>
<evidence type="ECO:0000256" key="3">
    <source>
        <dbReference type="ARBA" id="ARBA00001954"/>
    </source>
</evidence>
<gene>
    <name evidence="15" type="ORF">CERZMDRAFT_64390</name>
</gene>
<evidence type="ECO:0000313" key="16">
    <source>
        <dbReference type="Proteomes" id="UP000799539"/>
    </source>
</evidence>
<evidence type="ECO:0000256" key="1">
    <source>
        <dbReference type="ARBA" id="ARBA00001936"/>
    </source>
</evidence>
<dbReference type="OrthoDB" id="407609at2759"/>
<reference evidence="15" key="1">
    <citation type="journal article" date="2020" name="Stud. Mycol.">
        <title>101 Dothideomycetes genomes: a test case for predicting lifestyles and emergence of pathogens.</title>
        <authorList>
            <person name="Haridas S."/>
            <person name="Albert R."/>
            <person name="Binder M."/>
            <person name="Bloem J."/>
            <person name="Labutti K."/>
            <person name="Salamov A."/>
            <person name="Andreopoulos B."/>
            <person name="Baker S."/>
            <person name="Barry K."/>
            <person name="Bills G."/>
            <person name="Bluhm B."/>
            <person name="Cannon C."/>
            <person name="Castanera R."/>
            <person name="Culley D."/>
            <person name="Daum C."/>
            <person name="Ezra D."/>
            <person name="Gonzalez J."/>
            <person name="Henrissat B."/>
            <person name="Kuo A."/>
            <person name="Liang C."/>
            <person name="Lipzen A."/>
            <person name="Lutzoni F."/>
            <person name="Magnuson J."/>
            <person name="Mondo S."/>
            <person name="Nolan M."/>
            <person name="Ohm R."/>
            <person name="Pangilinan J."/>
            <person name="Park H.-J."/>
            <person name="Ramirez L."/>
            <person name="Alfaro M."/>
            <person name="Sun H."/>
            <person name="Tritt A."/>
            <person name="Yoshinaga Y."/>
            <person name="Zwiers L.-H."/>
            <person name="Turgeon B."/>
            <person name="Goodwin S."/>
            <person name="Spatafora J."/>
            <person name="Crous P."/>
            <person name="Grigoriev I."/>
        </authorList>
    </citation>
    <scope>NUCLEOTIDE SEQUENCE</scope>
    <source>
        <strain evidence="15">SCOH1-5</strain>
    </source>
</reference>
<keyword evidence="9" id="KW-0862">Zinc</keyword>
<dbReference type="InterPro" id="IPR007708">
    <property type="entry name" value="DBR1_C"/>
</dbReference>
<dbReference type="GO" id="GO:0005634">
    <property type="term" value="C:nucleus"/>
    <property type="evidence" value="ECO:0007669"/>
    <property type="project" value="UniProtKB-SubCell"/>
</dbReference>
<feature type="region of interest" description="Disordered" evidence="13">
    <location>
        <begin position="411"/>
        <end position="452"/>
    </location>
</feature>
<evidence type="ECO:0000256" key="13">
    <source>
        <dbReference type="SAM" id="MobiDB-lite"/>
    </source>
</evidence>
<dbReference type="GO" id="GO:0000398">
    <property type="term" value="P:mRNA splicing, via spliceosome"/>
    <property type="evidence" value="ECO:0007669"/>
    <property type="project" value="TreeGrafter"/>
</dbReference>
<evidence type="ECO:0000313" key="15">
    <source>
        <dbReference type="EMBL" id="KAF2217057.1"/>
    </source>
</evidence>
<evidence type="ECO:0000256" key="8">
    <source>
        <dbReference type="ARBA" id="ARBA00022801"/>
    </source>
</evidence>
<feature type="domain" description="Lariat debranching enzyme C-terminal" evidence="14">
    <location>
        <begin position="250"/>
        <end position="399"/>
    </location>
</feature>
<dbReference type="Pfam" id="PF00149">
    <property type="entry name" value="Metallophos"/>
    <property type="match status" value="1"/>
</dbReference>
<keyword evidence="7" id="KW-0479">Metal-binding</keyword>
<evidence type="ECO:0000256" key="12">
    <source>
        <dbReference type="ARBA" id="ARBA00023242"/>
    </source>
</evidence>
<dbReference type="SMART" id="SM01124">
    <property type="entry name" value="DBR1"/>
    <property type="match status" value="1"/>
</dbReference>
<dbReference type="Pfam" id="PF05011">
    <property type="entry name" value="DBR1"/>
    <property type="match status" value="1"/>
</dbReference>
<comment type="cofactor">
    <cofactor evidence="3">
        <name>Fe(2+)</name>
        <dbReference type="ChEBI" id="CHEBI:29033"/>
    </cofactor>
</comment>
<dbReference type="InterPro" id="IPR029052">
    <property type="entry name" value="Metallo-depent_PP-like"/>
</dbReference>
<dbReference type="EMBL" id="ML992663">
    <property type="protein sequence ID" value="KAF2217057.1"/>
    <property type="molecule type" value="Genomic_DNA"/>
</dbReference>
<evidence type="ECO:0000256" key="2">
    <source>
        <dbReference type="ARBA" id="ARBA00001947"/>
    </source>
</evidence>
<evidence type="ECO:0000256" key="5">
    <source>
        <dbReference type="ARBA" id="ARBA00006045"/>
    </source>
</evidence>
<dbReference type="InterPro" id="IPR041816">
    <property type="entry name" value="Dbr1_N"/>
</dbReference>
<organism evidence="15 16">
    <name type="scientific">Cercospora zeae-maydis SCOH1-5</name>
    <dbReference type="NCBI Taxonomy" id="717836"/>
    <lineage>
        <taxon>Eukaryota</taxon>
        <taxon>Fungi</taxon>
        <taxon>Dikarya</taxon>
        <taxon>Ascomycota</taxon>
        <taxon>Pezizomycotina</taxon>
        <taxon>Dothideomycetes</taxon>
        <taxon>Dothideomycetidae</taxon>
        <taxon>Mycosphaerellales</taxon>
        <taxon>Mycosphaerellaceae</taxon>
        <taxon>Cercospora</taxon>
    </lineage>
</organism>
<protein>
    <recommendedName>
        <fullName evidence="14">Lariat debranching enzyme C-terminal domain-containing protein</fullName>
    </recommendedName>
</protein>
<comment type="cofactor">
    <cofactor evidence="1">
        <name>Mn(2+)</name>
        <dbReference type="ChEBI" id="CHEBI:29035"/>
    </cofactor>
</comment>
<keyword evidence="16" id="KW-1185">Reference proteome</keyword>
<name>A0A6A6FUF6_9PEZI</name>
<accession>A0A6A6FUF6</accession>
<evidence type="ECO:0000256" key="7">
    <source>
        <dbReference type="ARBA" id="ARBA00022723"/>
    </source>
</evidence>
<evidence type="ECO:0000256" key="11">
    <source>
        <dbReference type="ARBA" id="ARBA00023211"/>
    </source>
</evidence>
<comment type="subcellular location">
    <subcellularLocation>
        <location evidence="4">Nucleus</location>
    </subcellularLocation>
</comment>
<evidence type="ECO:0000259" key="14">
    <source>
        <dbReference type="SMART" id="SM01124"/>
    </source>
</evidence>